<feature type="binding site" evidence="4">
    <location>
        <position position="39"/>
    </location>
    <ligand>
        <name>ATP</name>
        <dbReference type="ChEBI" id="CHEBI:30616"/>
    </ligand>
</feature>
<dbReference type="PIRSF" id="PIRSF000654">
    <property type="entry name" value="Integrin-linked_kinase"/>
    <property type="match status" value="1"/>
</dbReference>
<dbReference type="InterPro" id="IPR050629">
    <property type="entry name" value="STE20/SPS1-PAK"/>
</dbReference>
<evidence type="ECO:0000256" key="3">
    <source>
        <dbReference type="ARBA" id="ARBA00022840"/>
    </source>
</evidence>
<evidence type="ECO:0000313" key="7">
    <source>
        <dbReference type="Proteomes" id="UP000789572"/>
    </source>
</evidence>
<reference evidence="6" key="1">
    <citation type="submission" date="2021-06" db="EMBL/GenBank/DDBJ databases">
        <authorList>
            <person name="Kallberg Y."/>
            <person name="Tangrot J."/>
            <person name="Rosling A."/>
        </authorList>
    </citation>
    <scope>NUCLEOTIDE SEQUENCE</scope>
    <source>
        <strain evidence="6">IA702</strain>
    </source>
</reference>
<organism evidence="6 7">
    <name type="scientific">Paraglomus occultum</name>
    <dbReference type="NCBI Taxonomy" id="144539"/>
    <lineage>
        <taxon>Eukaryota</taxon>
        <taxon>Fungi</taxon>
        <taxon>Fungi incertae sedis</taxon>
        <taxon>Mucoromycota</taxon>
        <taxon>Glomeromycotina</taxon>
        <taxon>Glomeromycetes</taxon>
        <taxon>Paraglomerales</taxon>
        <taxon>Paraglomeraceae</taxon>
        <taxon>Paraglomus</taxon>
    </lineage>
</organism>
<keyword evidence="7" id="KW-1185">Reference proteome</keyword>
<dbReference type="Gene3D" id="1.10.510.10">
    <property type="entry name" value="Transferase(Phosphotransferase) domain 1"/>
    <property type="match status" value="2"/>
</dbReference>
<comment type="caution">
    <text evidence="6">The sequence shown here is derived from an EMBL/GenBank/DDBJ whole genome shotgun (WGS) entry which is preliminary data.</text>
</comment>
<dbReference type="Pfam" id="PF00069">
    <property type="entry name" value="Pkinase"/>
    <property type="match status" value="1"/>
</dbReference>
<dbReference type="SUPFAM" id="SSF56112">
    <property type="entry name" value="Protein kinase-like (PK-like)"/>
    <property type="match status" value="1"/>
</dbReference>
<dbReference type="GO" id="GO:0005737">
    <property type="term" value="C:cytoplasm"/>
    <property type="evidence" value="ECO:0007669"/>
    <property type="project" value="TreeGrafter"/>
</dbReference>
<dbReference type="AlphaFoldDB" id="A0A9N9AQM3"/>
<dbReference type="CDD" id="cd06609">
    <property type="entry name" value="STKc_MST3_like"/>
    <property type="match status" value="1"/>
</dbReference>
<dbReference type="InterPro" id="IPR017441">
    <property type="entry name" value="Protein_kinase_ATP_BS"/>
</dbReference>
<protein>
    <recommendedName>
        <fullName evidence="1">non-specific serine/threonine protein kinase</fullName>
        <ecNumber evidence="1">2.7.11.1</ecNumber>
    </recommendedName>
</protein>
<feature type="domain" description="Protein kinase" evidence="5">
    <location>
        <begin position="10"/>
        <end position="244"/>
    </location>
</feature>
<dbReference type="EMBL" id="CAJVPJ010000573">
    <property type="protein sequence ID" value="CAG8538787.1"/>
    <property type="molecule type" value="Genomic_DNA"/>
</dbReference>
<dbReference type="PROSITE" id="PS50011">
    <property type="entry name" value="PROTEIN_KINASE_DOM"/>
    <property type="match status" value="1"/>
</dbReference>
<evidence type="ECO:0000256" key="1">
    <source>
        <dbReference type="ARBA" id="ARBA00012513"/>
    </source>
</evidence>
<keyword evidence="3 4" id="KW-0067">ATP-binding</keyword>
<dbReference type="GO" id="GO:0005524">
    <property type="term" value="F:ATP binding"/>
    <property type="evidence" value="ECO:0007669"/>
    <property type="project" value="UniProtKB-UniRule"/>
</dbReference>
<proteinExistence type="predicted"/>
<evidence type="ECO:0000259" key="5">
    <source>
        <dbReference type="PROSITE" id="PS50011"/>
    </source>
</evidence>
<dbReference type="EC" id="2.7.11.1" evidence="1"/>
<evidence type="ECO:0000313" key="6">
    <source>
        <dbReference type="EMBL" id="CAG8538787.1"/>
    </source>
</evidence>
<dbReference type="GO" id="GO:0004674">
    <property type="term" value="F:protein serine/threonine kinase activity"/>
    <property type="evidence" value="ECO:0007669"/>
    <property type="project" value="UniProtKB-EC"/>
</dbReference>
<keyword evidence="2 4" id="KW-0547">Nucleotide-binding</keyword>
<accession>A0A9N9AQM3</accession>
<dbReference type="SMART" id="SM00220">
    <property type="entry name" value="S_TKc"/>
    <property type="match status" value="1"/>
</dbReference>
<evidence type="ECO:0000256" key="2">
    <source>
        <dbReference type="ARBA" id="ARBA00022741"/>
    </source>
</evidence>
<dbReference type="PANTHER" id="PTHR48012">
    <property type="entry name" value="STERILE20-LIKE KINASE, ISOFORM B-RELATED"/>
    <property type="match status" value="1"/>
</dbReference>
<dbReference type="InterPro" id="IPR011009">
    <property type="entry name" value="Kinase-like_dom_sf"/>
</dbReference>
<dbReference type="Proteomes" id="UP000789572">
    <property type="component" value="Unassembled WGS sequence"/>
</dbReference>
<dbReference type="OrthoDB" id="248923at2759"/>
<sequence length="265" mass="29677">MTRNDPEDTYTLLEKLGTGSFGTVYKAINNETKRIVAVKQIDLEDSDDDISEIQQEIALLSQCDSPYITRYYGSFVKGFKLWIVMEYLAGGSCLDLLKPGAFDEQQIAIVCRELLLGLDYLHRGGKIHRDIKAANILLSAEGKVKLADFGVAAQLSNNKSKRNTFVGTPADIWSLGITAIELAKGEPPLAEYHPMRVLFLIPKAKPPVLDGPFSAAFKDFVSLCLTKKPENRPTAEELLRHRFIKSARQTTYLQDLIDRLAEWRA</sequence>
<dbReference type="PANTHER" id="PTHR48012:SF27">
    <property type="entry name" value="SERINE_THREONINE-PROTEIN KINASE SID1"/>
    <property type="match status" value="1"/>
</dbReference>
<dbReference type="PROSITE" id="PS00107">
    <property type="entry name" value="PROTEIN_KINASE_ATP"/>
    <property type="match status" value="1"/>
</dbReference>
<feature type="non-terminal residue" evidence="6">
    <location>
        <position position="1"/>
    </location>
</feature>
<dbReference type="Gene3D" id="3.30.200.20">
    <property type="entry name" value="Phosphorylase Kinase, domain 1"/>
    <property type="match status" value="1"/>
</dbReference>
<name>A0A9N9AQM3_9GLOM</name>
<gene>
    <name evidence="6" type="ORF">POCULU_LOCUS4429</name>
</gene>
<evidence type="ECO:0000256" key="4">
    <source>
        <dbReference type="PROSITE-ProRule" id="PRU10141"/>
    </source>
</evidence>
<dbReference type="InterPro" id="IPR000719">
    <property type="entry name" value="Prot_kinase_dom"/>
</dbReference>